<evidence type="ECO:0000313" key="3">
    <source>
        <dbReference type="Proteomes" id="UP000823886"/>
    </source>
</evidence>
<dbReference type="InterPro" id="IPR039421">
    <property type="entry name" value="Type_1_exporter"/>
</dbReference>
<dbReference type="InterPro" id="IPR003439">
    <property type="entry name" value="ABC_transporter-like_ATP-bd"/>
</dbReference>
<dbReference type="SUPFAM" id="SSF52540">
    <property type="entry name" value="P-loop containing nucleoside triphosphate hydrolases"/>
    <property type="match status" value="1"/>
</dbReference>
<dbReference type="GO" id="GO:0016887">
    <property type="term" value="F:ATP hydrolysis activity"/>
    <property type="evidence" value="ECO:0007669"/>
    <property type="project" value="InterPro"/>
</dbReference>
<dbReference type="Pfam" id="PF00005">
    <property type="entry name" value="ABC_tran"/>
    <property type="match status" value="1"/>
</dbReference>
<dbReference type="EMBL" id="DWVZ01000089">
    <property type="protein sequence ID" value="HJC63333.1"/>
    <property type="molecule type" value="Genomic_DNA"/>
</dbReference>
<keyword evidence="2" id="KW-0067">ATP-binding</keyword>
<keyword evidence="2" id="KW-0547">Nucleotide-binding</keyword>
<dbReference type="GO" id="GO:0015421">
    <property type="term" value="F:ABC-type oligopeptide transporter activity"/>
    <property type="evidence" value="ECO:0007669"/>
    <property type="project" value="TreeGrafter"/>
</dbReference>
<comment type="caution">
    <text evidence="2">The sequence shown here is derived from an EMBL/GenBank/DDBJ whole genome shotgun (WGS) entry which is preliminary data.</text>
</comment>
<dbReference type="Proteomes" id="UP000823886">
    <property type="component" value="Unassembled WGS sequence"/>
</dbReference>
<gene>
    <name evidence="2" type="ORF">H9753_06925</name>
</gene>
<accession>A0A9D2PLN2</accession>
<dbReference type="GO" id="GO:0090374">
    <property type="term" value="P:oligopeptide export from mitochondrion"/>
    <property type="evidence" value="ECO:0007669"/>
    <property type="project" value="TreeGrafter"/>
</dbReference>
<reference evidence="2" key="2">
    <citation type="submission" date="2021-04" db="EMBL/GenBank/DDBJ databases">
        <authorList>
            <person name="Gilroy R."/>
        </authorList>
    </citation>
    <scope>NUCLEOTIDE SEQUENCE</scope>
    <source>
        <strain evidence="2">ChiBcec2-3848</strain>
    </source>
</reference>
<evidence type="ECO:0000313" key="2">
    <source>
        <dbReference type="EMBL" id="HJC63333.1"/>
    </source>
</evidence>
<name>A0A9D2PLN2_9FIRM</name>
<feature type="domain" description="ABC transporter" evidence="1">
    <location>
        <begin position="1"/>
        <end position="30"/>
    </location>
</feature>
<dbReference type="AlphaFoldDB" id="A0A9D2PLN2"/>
<feature type="non-terminal residue" evidence="2">
    <location>
        <position position="1"/>
    </location>
</feature>
<sequence length="102" mass="11497">NLSGGERQRISIARCLMRQTPVLLVDEATAMLDKETAFQVSNAIINLEGLTRIVVTHTLDEALLRRYDSILVLKNGSIVENGKFDELMEQTGYFYSLYTVSQ</sequence>
<dbReference type="PANTHER" id="PTHR43394:SF15">
    <property type="entry name" value="ALPHA-FACTOR-TRANSPORTING ATPASE"/>
    <property type="match status" value="1"/>
</dbReference>
<reference evidence="2" key="1">
    <citation type="journal article" date="2021" name="PeerJ">
        <title>Extensive microbial diversity within the chicken gut microbiome revealed by metagenomics and culture.</title>
        <authorList>
            <person name="Gilroy R."/>
            <person name="Ravi A."/>
            <person name="Getino M."/>
            <person name="Pursley I."/>
            <person name="Horton D.L."/>
            <person name="Alikhan N.F."/>
            <person name="Baker D."/>
            <person name="Gharbi K."/>
            <person name="Hall N."/>
            <person name="Watson M."/>
            <person name="Adriaenssens E.M."/>
            <person name="Foster-Nyarko E."/>
            <person name="Jarju S."/>
            <person name="Secka A."/>
            <person name="Antonio M."/>
            <person name="Oren A."/>
            <person name="Chaudhuri R.R."/>
            <person name="La Ragione R."/>
            <person name="Hildebrand F."/>
            <person name="Pallen M.J."/>
        </authorList>
    </citation>
    <scope>NUCLEOTIDE SEQUENCE</scope>
    <source>
        <strain evidence="2">ChiBcec2-3848</strain>
    </source>
</reference>
<proteinExistence type="predicted"/>
<dbReference type="GO" id="GO:0005524">
    <property type="term" value="F:ATP binding"/>
    <property type="evidence" value="ECO:0007669"/>
    <property type="project" value="UniProtKB-KW"/>
</dbReference>
<organism evidence="2 3">
    <name type="scientific">Candidatus Blautia merdavium</name>
    <dbReference type="NCBI Taxonomy" id="2838494"/>
    <lineage>
        <taxon>Bacteria</taxon>
        <taxon>Bacillati</taxon>
        <taxon>Bacillota</taxon>
        <taxon>Clostridia</taxon>
        <taxon>Lachnospirales</taxon>
        <taxon>Lachnospiraceae</taxon>
        <taxon>Blautia</taxon>
    </lineage>
</organism>
<dbReference type="InterPro" id="IPR027417">
    <property type="entry name" value="P-loop_NTPase"/>
</dbReference>
<protein>
    <submittedName>
        <fullName evidence="2">ATP-binding cassette domain-containing protein</fullName>
    </submittedName>
</protein>
<dbReference type="PANTHER" id="PTHR43394">
    <property type="entry name" value="ATP-DEPENDENT PERMEASE MDL1, MITOCHONDRIAL"/>
    <property type="match status" value="1"/>
</dbReference>
<evidence type="ECO:0000259" key="1">
    <source>
        <dbReference type="Pfam" id="PF00005"/>
    </source>
</evidence>
<dbReference type="Gene3D" id="3.40.50.300">
    <property type="entry name" value="P-loop containing nucleotide triphosphate hydrolases"/>
    <property type="match status" value="1"/>
</dbReference>